<dbReference type="Pfam" id="PF16952">
    <property type="entry name" value="Gln-synt_N_2"/>
    <property type="match status" value="1"/>
</dbReference>
<evidence type="ECO:0000256" key="1">
    <source>
        <dbReference type="ARBA" id="ARBA00009897"/>
    </source>
</evidence>
<dbReference type="PROSITE" id="PS51987">
    <property type="entry name" value="GS_CATALYTIC"/>
    <property type="match status" value="1"/>
</dbReference>
<evidence type="ECO:0000256" key="4">
    <source>
        <dbReference type="ARBA" id="ARBA00022840"/>
    </source>
</evidence>
<dbReference type="InterPro" id="IPR014746">
    <property type="entry name" value="Gln_synth/guanido_kin_cat_dom"/>
</dbReference>
<evidence type="ECO:0000256" key="5">
    <source>
        <dbReference type="PROSITE-ProRule" id="PRU01331"/>
    </source>
</evidence>
<evidence type="ECO:0000256" key="6">
    <source>
        <dbReference type="RuleBase" id="RU000384"/>
    </source>
</evidence>
<dbReference type="SUPFAM" id="SSF55931">
    <property type="entry name" value="Glutamine synthetase/guanido kinase"/>
    <property type="match status" value="1"/>
</dbReference>
<name>A0A917BU01_9MICO</name>
<keyword evidence="2" id="KW-0436">Ligase</keyword>
<dbReference type="PANTHER" id="PTHR43785:SF12">
    <property type="entry name" value="TYPE-1 GLUTAMINE SYNTHETASE 2"/>
    <property type="match status" value="1"/>
</dbReference>
<dbReference type="Gene3D" id="3.10.20.70">
    <property type="entry name" value="Glutamine synthetase, N-terminal domain"/>
    <property type="match status" value="1"/>
</dbReference>
<evidence type="ECO:0000313" key="8">
    <source>
        <dbReference type="EMBL" id="GGF58663.1"/>
    </source>
</evidence>
<dbReference type="InterPro" id="IPR008147">
    <property type="entry name" value="Gln_synt_N"/>
</dbReference>
<comment type="similarity">
    <text evidence="1 5 6">Belongs to the glutamine synthetase family.</text>
</comment>
<dbReference type="InterPro" id="IPR008146">
    <property type="entry name" value="Gln_synth_cat_dom"/>
</dbReference>
<accession>A0A917BU01</accession>
<evidence type="ECO:0000256" key="2">
    <source>
        <dbReference type="ARBA" id="ARBA00022598"/>
    </source>
</evidence>
<dbReference type="AlphaFoldDB" id="A0A917BU01"/>
<keyword evidence="9" id="KW-1185">Reference proteome</keyword>
<evidence type="ECO:0000259" key="7">
    <source>
        <dbReference type="PROSITE" id="PS51987"/>
    </source>
</evidence>
<reference evidence="8" key="1">
    <citation type="journal article" date="2014" name="Int. J. Syst. Evol. Microbiol.">
        <title>Complete genome sequence of Corynebacterium casei LMG S-19264T (=DSM 44701T), isolated from a smear-ripened cheese.</title>
        <authorList>
            <consortium name="US DOE Joint Genome Institute (JGI-PGF)"/>
            <person name="Walter F."/>
            <person name="Albersmeier A."/>
            <person name="Kalinowski J."/>
            <person name="Ruckert C."/>
        </authorList>
    </citation>
    <scope>NUCLEOTIDE SEQUENCE</scope>
    <source>
        <strain evidence="8">CGMCC 1.12160</strain>
    </source>
</reference>
<evidence type="ECO:0000313" key="9">
    <source>
        <dbReference type="Proteomes" id="UP000605670"/>
    </source>
</evidence>
<dbReference type="EMBL" id="BMEM01000005">
    <property type="protein sequence ID" value="GGF58663.1"/>
    <property type="molecule type" value="Genomic_DNA"/>
</dbReference>
<evidence type="ECO:0000256" key="3">
    <source>
        <dbReference type="ARBA" id="ARBA00022741"/>
    </source>
</evidence>
<gene>
    <name evidence="8" type="ORF">GCM10011366_28110</name>
</gene>
<dbReference type="Proteomes" id="UP000605670">
    <property type="component" value="Unassembled WGS sequence"/>
</dbReference>
<dbReference type="InterPro" id="IPR036651">
    <property type="entry name" value="Gln_synt_N_sf"/>
</dbReference>
<dbReference type="PANTHER" id="PTHR43785">
    <property type="entry name" value="GAMMA-GLUTAMYLPUTRESCINE SYNTHETASE"/>
    <property type="match status" value="1"/>
</dbReference>
<keyword evidence="4" id="KW-0067">ATP-binding</keyword>
<dbReference type="Pfam" id="PF00120">
    <property type="entry name" value="Gln-synt_C"/>
    <property type="match status" value="1"/>
</dbReference>
<dbReference type="GO" id="GO:0006542">
    <property type="term" value="P:glutamine biosynthetic process"/>
    <property type="evidence" value="ECO:0007669"/>
    <property type="project" value="InterPro"/>
</dbReference>
<dbReference type="RefSeq" id="WP_188431863.1">
    <property type="nucleotide sequence ID" value="NZ_BAABKH010000006.1"/>
</dbReference>
<keyword evidence="3" id="KW-0547">Nucleotide-binding</keyword>
<comment type="caution">
    <text evidence="8">The sequence shown here is derived from an EMBL/GenBank/DDBJ whole genome shotgun (WGS) entry which is preliminary data.</text>
</comment>
<proteinExistence type="inferred from homology"/>
<dbReference type="GO" id="GO:0005524">
    <property type="term" value="F:ATP binding"/>
    <property type="evidence" value="ECO:0007669"/>
    <property type="project" value="UniProtKB-KW"/>
</dbReference>
<dbReference type="GO" id="GO:0004356">
    <property type="term" value="F:glutamine synthetase activity"/>
    <property type="evidence" value="ECO:0007669"/>
    <property type="project" value="InterPro"/>
</dbReference>
<protein>
    <submittedName>
        <fullName evidence="8">Glutamine synthetase</fullName>
    </submittedName>
</protein>
<dbReference type="Gene3D" id="3.30.590.10">
    <property type="entry name" value="Glutamine synthetase/guanido kinase, catalytic domain"/>
    <property type="match status" value="1"/>
</dbReference>
<organism evidence="8 9">
    <name type="scientific">Ornithinimicrobium tianjinense</name>
    <dbReference type="NCBI Taxonomy" id="1195761"/>
    <lineage>
        <taxon>Bacteria</taxon>
        <taxon>Bacillati</taxon>
        <taxon>Actinomycetota</taxon>
        <taxon>Actinomycetes</taxon>
        <taxon>Micrococcales</taxon>
        <taxon>Ornithinimicrobiaceae</taxon>
        <taxon>Ornithinimicrobium</taxon>
    </lineage>
</organism>
<sequence length="436" mass="47570">MSGADTAYLTPLTFVATTDLTGITKGRSLATEDLRPDGTVGWVPANLGIGASGHIVDEIPFGSTGDLRLRPDPAASTLLTGVPGRPDTTVVMADIVHTDGRPWACCPRTFLKDAVRDLEAEFGITVRAGFEHEFTDLDAEDTHHPFSWRNFRAAEPMGSQLITAMKASGLEPENWLPEYGDHQFEITVRPADPVAAADRAVLTRDLVRDVFRAAGHRTTFSPMVRPDATGNGVHVHFGLDAADGGNVFWDPERPGRLSETGNRFASGIVHHARALAAFFAPLTVSYQRLRPHHWSSAGVFLGLENREALVRLCPTVEIDGRDPEPQLHLEFRGGDIGANPYLLLGLLLRAGLQGLRGETPQAELKVGEIDPEQHPDVPSLPTSLDEALEALETDEVVRGWFAPELVTTYLRLKRVEIAEVGALDDAAQCAWYREVY</sequence>
<feature type="domain" description="GS catalytic" evidence="7">
    <location>
        <begin position="107"/>
        <end position="436"/>
    </location>
</feature>
<dbReference type="SMART" id="SM01230">
    <property type="entry name" value="Gln-synt_C"/>
    <property type="match status" value="1"/>
</dbReference>
<reference evidence="8" key="2">
    <citation type="submission" date="2020-09" db="EMBL/GenBank/DDBJ databases">
        <authorList>
            <person name="Sun Q."/>
            <person name="Zhou Y."/>
        </authorList>
    </citation>
    <scope>NUCLEOTIDE SEQUENCE</scope>
    <source>
        <strain evidence="8">CGMCC 1.12160</strain>
    </source>
</reference>